<feature type="compositionally biased region" description="Polar residues" evidence="1">
    <location>
        <begin position="24"/>
        <end position="36"/>
    </location>
</feature>
<feature type="compositionally biased region" description="Low complexity" evidence="1">
    <location>
        <begin position="47"/>
        <end position="56"/>
    </location>
</feature>
<gene>
    <name evidence="2" type="ORF">LCGC14_1225100</name>
</gene>
<evidence type="ECO:0000313" key="2">
    <source>
        <dbReference type="EMBL" id="KKM91785.1"/>
    </source>
</evidence>
<feature type="region of interest" description="Disordered" evidence="1">
    <location>
        <begin position="1"/>
        <end position="56"/>
    </location>
</feature>
<dbReference type="EMBL" id="LAZR01006488">
    <property type="protein sequence ID" value="KKM91785.1"/>
    <property type="molecule type" value="Genomic_DNA"/>
</dbReference>
<evidence type="ECO:0000256" key="1">
    <source>
        <dbReference type="SAM" id="MobiDB-lite"/>
    </source>
</evidence>
<name>A0A0F9NSJ4_9ZZZZ</name>
<comment type="caution">
    <text evidence="2">The sequence shown here is derived from an EMBL/GenBank/DDBJ whole genome shotgun (WGS) entry which is preliminary data.</text>
</comment>
<reference evidence="2" key="1">
    <citation type="journal article" date="2015" name="Nature">
        <title>Complex archaea that bridge the gap between prokaryotes and eukaryotes.</title>
        <authorList>
            <person name="Spang A."/>
            <person name="Saw J.H."/>
            <person name="Jorgensen S.L."/>
            <person name="Zaremba-Niedzwiedzka K."/>
            <person name="Martijn J."/>
            <person name="Lind A.E."/>
            <person name="van Eijk R."/>
            <person name="Schleper C."/>
            <person name="Guy L."/>
            <person name="Ettema T.J."/>
        </authorList>
    </citation>
    <scope>NUCLEOTIDE SEQUENCE</scope>
</reference>
<proteinExistence type="predicted"/>
<organism evidence="2">
    <name type="scientific">marine sediment metagenome</name>
    <dbReference type="NCBI Taxonomy" id="412755"/>
    <lineage>
        <taxon>unclassified sequences</taxon>
        <taxon>metagenomes</taxon>
        <taxon>ecological metagenomes</taxon>
    </lineage>
</organism>
<protein>
    <submittedName>
        <fullName evidence="2">Uncharacterized protein</fullName>
    </submittedName>
</protein>
<sequence length="214" mass="22747">MPKPPVDPTGASDPSKITPDKTTQKGMTPPDTSSFQAYKEEAPAAPPTTKATEMTPMDLATKAGISTTPTYQSLLSQTANTQDTLGNVQSNLQTPNLKLKKSQTDLLNTKLNSANKNLQSANEKMGANIPDQTQVPKNASPVAKFVGLLTDGQNKLNEAKTTLQNLKSGQGALQPGQMLLIQVKLSQAQQEIEYSSVLLSSVVSSLKTILGIQI</sequence>
<dbReference type="AlphaFoldDB" id="A0A0F9NSJ4"/>
<accession>A0A0F9NSJ4</accession>